<proteinExistence type="predicted"/>
<dbReference type="Proteomes" id="UP000441354">
    <property type="component" value="Unassembled WGS sequence"/>
</dbReference>
<accession>A0A7V7RID0</accession>
<protein>
    <submittedName>
        <fullName evidence="1">DUF4304 domain-containing protein</fullName>
    </submittedName>
</protein>
<reference evidence="1 2" key="1">
    <citation type="journal article" date="2014" name="Arch. Microbiol.">
        <title>Bacillus mesophilum sp. nov., strain IITR-54T, a novel 4-chlorobiphenyl dechlorinating bacterium.</title>
        <authorList>
            <person name="Manickam N."/>
            <person name="Singh N.K."/>
            <person name="Bajaj A."/>
            <person name="Kumar R.M."/>
            <person name="Kaur G."/>
            <person name="Kaur N."/>
            <person name="Bala M."/>
            <person name="Kumar A."/>
            <person name="Mayilraj S."/>
        </authorList>
    </citation>
    <scope>NUCLEOTIDE SEQUENCE [LARGE SCALE GENOMIC DNA]</scope>
    <source>
        <strain evidence="1 2">IITR-54</strain>
    </source>
</reference>
<sequence length="141" mass="16474">MEVSNVNDRKMMDLALKNVVIPILREQGFKGSFPHFRRINENNIDLITFQFNRWGGSFVVELASCPKDGTTMNWGEKILPNKVNAQHMNDRFRLGAESLEEDGIWYDYEKAITEEDYSKVAECVLNHLKTSDRNWISYLIR</sequence>
<name>A0A7V7RID0_9BACI</name>
<gene>
    <name evidence="1" type="ORF">F7732_20460</name>
</gene>
<evidence type="ECO:0000313" key="2">
    <source>
        <dbReference type="Proteomes" id="UP000441354"/>
    </source>
</evidence>
<dbReference type="EMBL" id="WBOT01000010">
    <property type="protein sequence ID" value="KAB2329861.1"/>
    <property type="molecule type" value="Genomic_DNA"/>
</dbReference>
<evidence type="ECO:0000313" key="1">
    <source>
        <dbReference type="EMBL" id="KAB2329861.1"/>
    </source>
</evidence>
<comment type="caution">
    <text evidence="1">The sequence shown here is derived from an EMBL/GenBank/DDBJ whole genome shotgun (WGS) entry which is preliminary data.</text>
</comment>
<keyword evidence="2" id="KW-1185">Reference proteome</keyword>
<dbReference type="Pfam" id="PF14137">
    <property type="entry name" value="DUF4304"/>
    <property type="match status" value="1"/>
</dbReference>
<organism evidence="1 2">
    <name type="scientific">Bacillus mesophilum</name>
    <dbReference type="NCBI Taxonomy" id="1071718"/>
    <lineage>
        <taxon>Bacteria</taxon>
        <taxon>Bacillati</taxon>
        <taxon>Bacillota</taxon>
        <taxon>Bacilli</taxon>
        <taxon>Bacillales</taxon>
        <taxon>Bacillaceae</taxon>
        <taxon>Bacillus</taxon>
    </lineage>
</organism>
<dbReference type="InterPro" id="IPR025412">
    <property type="entry name" value="DUF4304"/>
</dbReference>
<dbReference type="AlphaFoldDB" id="A0A7V7RID0"/>